<dbReference type="GeneID" id="82205279"/>
<dbReference type="InterPro" id="IPR045572">
    <property type="entry name" value="RE_endonuc_C"/>
</dbReference>
<organism evidence="2 3">
    <name type="scientific">Romboutsia ilealis</name>
    <dbReference type="NCBI Taxonomy" id="1115758"/>
    <lineage>
        <taxon>Bacteria</taxon>
        <taxon>Bacillati</taxon>
        <taxon>Bacillota</taxon>
        <taxon>Clostridia</taxon>
        <taxon>Peptostreptococcales</taxon>
        <taxon>Peptostreptococcaceae</taxon>
        <taxon>Romboutsia</taxon>
    </lineage>
</organism>
<sequence length="139" mass="16390">MFNDNELLTYLNYKIIESKKSPYSYAICDSYVETKFAKKFEERDEVKVYVKLPSWFKIETPIGSYNPDWAVVINEIDEERLYFVVETKGKSDISLLREEEQSKIKCAKKHFEALGEKVEFMAPESNPDEFMEKARDVFA</sequence>
<dbReference type="AlphaFoldDB" id="A0A1V1I0U0"/>
<evidence type="ECO:0000313" key="3">
    <source>
        <dbReference type="Proteomes" id="UP000245622"/>
    </source>
</evidence>
<gene>
    <name evidence="2" type="ORF">CRIB_1241</name>
</gene>
<keyword evidence="3" id="KW-1185">Reference proteome</keyword>
<dbReference type="Proteomes" id="UP000245622">
    <property type="component" value="Chromosome 1"/>
</dbReference>
<name>A0A1V1I0U0_9FIRM</name>
<dbReference type="GO" id="GO:0015668">
    <property type="term" value="F:type III site-specific deoxyribonuclease activity"/>
    <property type="evidence" value="ECO:0007669"/>
    <property type="project" value="InterPro"/>
</dbReference>
<evidence type="ECO:0000259" key="1">
    <source>
        <dbReference type="Pfam" id="PF19778"/>
    </source>
</evidence>
<dbReference type="Pfam" id="PF19778">
    <property type="entry name" value="RE_endonuc"/>
    <property type="match status" value="1"/>
</dbReference>
<feature type="domain" description="Type III restriction enzyme C-terminal endonuclease" evidence="1">
    <location>
        <begin position="19"/>
        <end position="122"/>
    </location>
</feature>
<dbReference type="RefSeq" id="WP_180703532.1">
    <property type="nucleotide sequence ID" value="NZ_LN555523.1"/>
</dbReference>
<reference evidence="2 3" key="1">
    <citation type="submission" date="2014-04" db="EMBL/GenBank/DDBJ databases">
        <authorList>
            <person name="Hornung B.V."/>
        </authorList>
    </citation>
    <scope>NUCLEOTIDE SEQUENCE [LARGE SCALE GENOMIC DNA]</scope>
    <source>
        <strain evidence="2 3">CRIB</strain>
    </source>
</reference>
<dbReference type="KEGG" id="ril:CRIB_1241"/>
<protein>
    <submittedName>
        <fullName evidence="2">Type III restriction-modification system restriction subunit</fullName>
    </submittedName>
</protein>
<accession>A0A1V1I0U0</accession>
<dbReference type="EMBL" id="LN555523">
    <property type="protein sequence ID" value="CED93851.1"/>
    <property type="molecule type" value="Genomic_DNA"/>
</dbReference>
<proteinExistence type="predicted"/>
<evidence type="ECO:0000313" key="2">
    <source>
        <dbReference type="EMBL" id="CED93851.1"/>
    </source>
</evidence>